<feature type="region of interest" description="Disordered" evidence="1">
    <location>
        <begin position="28"/>
        <end position="110"/>
    </location>
</feature>
<feature type="compositionally biased region" description="Gly residues" evidence="1">
    <location>
        <begin position="77"/>
        <end position="90"/>
    </location>
</feature>
<feature type="compositionally biased region" description="Low complexity" evidence="1">
    <location>
        <begin position="91"/>
        <end position="100"/>
    </location>
</feature>
<proteinExistence type="predicted"/>
<accession>A0A4R5Y8Y9</accession>
<evidence type="ECO:0000313" key="3">
    <source>
        <dbReference type="Proteomes" id="UP000295163"/>
    </source>
</evidence>
<name>A0A4R5Y8Y9_KOCRO</name>
<dbReference type="EMBL" id="SMZT01000008">
    <property type="protein sequence ID" value="TDL39582.1"/>
    <property type="molecule type" value="Genomic_DNA"/>
</dbReference>
<comment type="caution">
    <text evidence="2">The sequence shown here is derived from an EMBL/GenBank/DDBJ whole genome shotgun (WGS) entry which is preliminary data.</text>
</comment>
<evidence type="ECO:0000256" key="1">
    <source>
        <dbReference type="SAM" id="MobiDB-lite"/>
    </source>
</evidence>
<sequence length="110" mass="11145">MDAEGVVVGHAVLPGRVGLVVGEVLVRQRPGHGRRGGPGGRRRGRRGRLRRLRGAGGPGRRGGRGAGRRVGLVGPAAVGGGAPGDQGQGQGDQSQSPDGRLLVDVLRGVR</sequence>
<reference evidence="2 3" key="1">
    <citation type="submission" date="2019-03" db="EMBL/GenBank/DDBJ databases">
        <title>Genome Sequencing and Assembly of Various Microbes Isolated from Partially Reclaimed Soil and Acid Mine Drainage (AMD) Site.</title>
        <authorList>
            <person name="Steinbock B."/>
            <person name="Bechtold R."/>
            <person name="Sevigny J.L."/>
            <person name="Thomas D."/>
            <person name="Cuthill L.R."/>
            <person name="Aveiro Johannsen E.J."/>
            <person name="Thomas K."/>
            <person name="Ghosh A."/>
        </authorList>
    </citation>
    <scope>NUCLEOTIDE SEQUENCE [LARGE SCALE GENOMIC DNA]</scope>
    <source>
        <strain evidence="2 3">S-A3</strain>
    </source>
</reference>
<gene>
    <name evidence="2" type="ORF">E2R59_15740</name>
</gene>
<protein>
    <submittedName>
        <fullName evidence="2">Uncharacterized protein</fullName>
    </submittedName>
</protein>
<organism evidence="2 3">
    <name type="scientific">Kocuria rosea</name>
    <name type="common">Deinococcus erythromyxa</name>
    <name type="synonym">Micrococcus rubens</name>
    <dbReference type="NCBI Taxonomy" id="1275"/>
    <lineage>
        <taxon>Bacteria</taxon>
        <taxon>Bacillati</taxon>
        <taxon>Actinomycetota</taxon>
        <taxon>Actinomycetes</taxon>
        <taxon>Micrococcales</taxon>
        <taxon>Micrococcaceae</taxon>
        <taxon>Kocuria</taxon>
    </lineage>
</organism>
<dbReference type="AlphaFoldDB" id="A0A4R5Y8Y9"/>
<dbReference type="Proteomes" id="UP000295163">
    <property type="component" value="Unassembled WGS sequence"/>
</dbReference>
<evidence type="ECO:0000313" key="2">
    <source>
        <dbReference type="EMBL" id="TDL39582.1"/>
    </source>
</evidence>
<feature type="compositionally biased region" description="Basic residues" evidence="1">
    <location>
        <begin position="29"/>
        <end position="53"/>
    </location>
</feature>